<accession>A0A949JW39</accession>
<gene>
    <name evidence="3" type="ORF">KTH89_04160</name>
</gene>
<dbReference type="InterPro" id="IPR006059">
    <property type="entry name" value="SBP"/>
</dbReference>
<feature type="chain" id="PRO_5038446560" evidence="2">
    <location>
        <begin position="23"/>
        <end position="452"/>
    </location>
</feature>
<dbReference type="Gene3D" id="3.40.190.10">
    <property type="entry name" value="Periplasmic binding protein-like II"/>
    <property type="match status" value="2"/>
</dbReference>
<organism evidence="3 4">
    <name type="scientific">Diplocloster agilis</name>
    <dbReference type="NCBI Taxonomy" id="2850323"/>
    <lineage>
        <taxon>Bacteria</taxon>
        <taxon>Bacillati</taxon>
        <taxon>Bacillota</taxon>
        <taxon>Clostridia</taxon>
        <taxon>Lachnospirales</taxon>
        <taxon>Lachnospiraceae</taxon>
        <taxon>Diplocloster</taxon>
    </lineage>
</organism>
<reference evidence="3" key="1">
    <citation type="submission" date="2021-06" db="EMBL/GenBank/DDBJ databases">
        <title>Description of novel taxa of the family Lachnospiraceae.</title>
        <authorList>
            <person name="Chaplin A.V."/>
            <person name="Sokolova S.R."/>
            <person name="Pikina A.P."/>
            <person name="Korzhanova M."/>
            <person name="Belova V."/>
            <person name="Korostin D."/>
            <person name="Efimov B.A."/>
        </authorList>
    </citation>
    <scope>NUCLEOTIDE SEQUENCE</scope>
    <source>
        <strain evidence="3">ASD5720</strain>
    </source>
</reference>
<dbReference type="RefSeq" id="WP_158342348.1">
    <property type="nucleotide sequence ID" value="NZ_JAHQCW010000004.1"/>
</dbReference>
<evidence type="ECO:0000256" key="1">
    <source>
        <dbReference type="SAM" id="MobiDB-lite"/>
    </source>
</evidence>
<dbReference type="AlphaFoldDB" id="A0A949JW39"/>
<dbReference type="EMBL" id="JAHQCW010000004">
    <property type="protein sequence ID" value="MBU9735719.1"/>
    <property type="molecule type" value="Genomic_DNA"/>
</dbReference>
<feature type="signal peptide" evidence="2">
    <location>
        <begin position="1"/>
        <end position="22"/>
    </location>
</feature>
<feature type="compositionally biased region" description="Polar residues" evidence="1">
    <location>
        <begin position="37"/>
        <end position="49"/>
    </location>
</feature>
<dbReference type="PROSITE" id="PS51257">
    <property type="entry name" value="PROKAR_LIPOPROTEIN"/>
    <property type="match status" value="1"/>
</dbReference>
<evidence type="ECO:0000313" key="3">
    <source>
        <dbReference type="EMBL" id="MBU9735719.1"/>
    </source>
</evidence>
<dbReference type="Pfam" id="PF01547">
    <property type="entry name" value="SBP_bac_1"/>
    <property type="match status" value="1"/>
</dbReference>
<evidence type="ECO:0000256" key="2">
    <source>
        <dbReference type="SAM" id="SignalP"/>
    </source>
</evidence>
<proteinExistence type="predicted"/>
<dbReference type="Proteomes" id="UP000712157">
    <property type="component" value="Unassembled WGS sequence"/>
</dbReference>
<feature type="region of interest" description="Disordered" evidence="1">
    <location>
        <begin position="25"/>
        <end position="60"/>
    </location>
</feature>
<keyword evidence="2" id="KW-0732">Signal</keyword>
<sequence>MKKKLVSMLLCMAMAATMITGCGDKKAGDDAADTADQSVQSTQTETAKPQETAAKEESSGDDITLTWAVFETDNYTAEVWQHIIDAFESDNPGIKIEKVLMTGDSRPQFLKTMLSAGNMPDINIDPVDLASTEGVYAEVPEELLAKYEDSSVVSFDGKKTLVPAYKAYRTQVYYNKAQFADAGITETPKTWDEFTAVCDKLQAKGYTPLMGVGASDLWATAFGYWTGVVNSELYSAYPNFNRDILDGKLSWTDKVLSDTLKSWQSLTKYYHKGSMSFSNTQATSEFMSGSAAMFMDGAWSAPTIDNSTEYSADDFGTFMMPTPSGAKTYCTMPQYWGVAETCKNKEAAFKFCEYVLGGNPDIYKYYLQADGTFSVTKTPVTYDMGPVQTEFIKNLEGYELVPEAMKLVGDDAFPTGFEDYTLKSLQNIFTGADVDKELSTWDAEMQRLGAQK</sequence>
<dbReference type="PANTHER" id="PTHR43649:SF12">
    <property type="entry name" value="DIACETYLCHITOBIOSE BINDING PROTEIN DASA"/>
    <property type="match status" value="1"/>
</dbReference>
<dbReference type="InterPro" id="IPR050490">
    <property type="entry name" value="Bact_solute-bd_prot1"/>
</dbReference>
<keyword evidence="4" id="KW-1185">Reference proteome</keyword>
<protein>
    <submittedName>
        <fullName evidence="3">Extracellular solute-binding protein</fullName>
    </submittedName>
</protein>
<dbReference type="SUPFAM" id="SSF53850">
    <property type="entry name" value="Periplasmic binding protein-like II"/>
    <property type="match status" value="1"/>
</dbReference>
<comment type="caution">
    <text evidence="3">The sequence shown here is derived from an EMBL/GenBank/DDBJ whole genome shotgun (WGS) entry which is preliminary data.</text>
</comment>
<evidence type="ECO:0000313" key="4">
    <source>
        <dbReference type="Proteomes" id="UP000712157"/>
    </source>
</evidence>
<dbReference type="PANTHER" id="PTHR43649">
    <property type="entry name" value="ARABINOSE-BINDING PROTEIN-RELATED"/>
    <property type="match status" value="1"/>
</dbReference>
<name>A0A949JW39_9FIRM</name>